<dbReference type="EMBL" id="KQ981081">
    <property type="protein sequence ID" value="KYN09754.1"/>
    <property type="molecule type" value="Genomic_DNA"/>
</dbReference>
<reference evidence="10 11" key="1">
    <citation type="submission" date="2015-09" db="EMBL/GenBank/DDBJ databases">
        <title>Trachymyrmex cornetzi WGS genome.</title>
        <authorList>
            <person name="Nygaard S."/>
            <person name="Hu H."/>
            <person name="Boomsma J."/>
            <person name="Zhang G."/>
        </authorList>
    </citation>
    <scope>NUCLEOTIDE SEQUENCE [LARGE SCALE GENOMIC DNA]</scope>
    <source>
        <strain evidence="10">Tcor2-1</strain>
        <tissue evidence="10">Whole body</tissue>
    </source>
</reference>
<evidence type="ECO:0000256" key="4">
    <source>
        <dbReference type="ARBA" id="ARBA00022695"/>
    </source>
</evidence>
<dbReference type="InterPro" id="IPR043502">
    <property type="entry name" value="DNA/RNA_pol_sf"/>
</dbReference>
<evidence type="ECO:0000259" key="9">
    <source>
        <dbReference type="Pfam" id="PF03175"/>
    </source>
</evidence>
<keyword evidence="11" id="KW-1185">Reference proteome</keyword>
<name>A0A151ISF2_9HYME</name>
<comment type="catalytic activity">
    <reaction evidence="8">
        <text>DNA(n) + a 2'-deoxyribonucleoside 5'-triphosphate = DNA(n+1) + diphosphate</text>
        <dbReference type="Rhea" id="RHEA:22508"/>
        <dbReference type="Rhea" id="RHEA-COMP:17339"/>
        <dbReference type="Rhea" id="RHEA-COMP:17340"/>
        <dbReference type="ChEBI" id="CHEBI:33019"/>
        <dbReference type="ChEBI" id="CHEBI:61560"/>
        <dbReference type="ChEBI" id="CHEBI:173112"/>
        <dbReference type="EC" id="2.7.7.7"/>
    </reaction>
</comment>
<dbReference type="STRING" id="471704.A0A151ISF2"/>
<keyword evidence="4" id="KW-0548">Nucleotidyltransferase</keyword>
<evidence type="ECO:0000313" key="11">
    <source>
        <dbReference type="Proteomes" id="UP000078492"/>
    </source>
</evidence>
<evidence type="ECO:0000256" key="6">
    <source>
        <dbReference type="ARBA" id="ARBA00022932"/>
    </source>
</evidence>
<keyword evidence="7" id="KW-0238">DNA-binding</keyword>
<gene>
    <name evidence="10" type="ORF">ALC57_18120</name>
</gene>
<evidence type="ECO:0000256" key="2">
    <source>
        <dbReference type="ARBA" id="ARBA00012417"/>
    </source>
</evidence>
<dbReference type="InterPro" id="IPR004868">
    <property type="entry name" value="DNA-dir_DNA_pol_B_mt/vir"/>
</dbReference>
<evidence type="ECO:0000313" key="10">
    <source>
        <dbReference type="EMBL" id="KYN09754.1"/>
    </source>
</evidence>
<evidence type="ECO:0000256" key="1">
    <source>
        <dbReference type="ARBA" id="ARBA00005755"/>
    </source>
</evidence>
<feature type="domain" description="DNA-directed DNA polymerase family B mitochondria/virus" evidence="9">
    <location>
        <begin position="216"/>
        <end position="458"/>
    </location>
</feature>
<organism evidence="10 11">
    <name type="scientific">Trachymyrmex cornetzi</name>
    <dbReference type="NCBI Taxonomy" id="471704"/>
    <lineage>
        <taxon>Eukaryota</taxon>
        <taxon>Metazoa</taxon>
        <taxon>Ecdysozoa</taxon>
        <taxon>Arthropoda</taxon>
        <taxon>Hexapoda</taxon>
        <taxon>Insecta</taxon>
        <taxon>Pterygota</taxon>
        <taxon>Neoptera</taxon>
        <taxon>Endopterygota</taxon>
        <taxon>Hymenoptera</taxon>
        <taxon>Apocrita</taxon>
        <taxon>Aculeata</taxon>
        <taxon>Formicoidea</taxon>
        <taxon>Formicidae</taxon>
        <taxon>Myrmicinae</taxon>
        <taxon>Trachymyrmex</taxon>
    </lineage>
</organism>
<keyword evidence="5" id="KW-0235">DNA replication</keyword>
<dbReference type="Pfam" id="PF03175">
    <property type="entry name" value="DNA_pol_B_2"/>
    <property type="match status" value="1"/>
</dbReference>
<dbReference type="AlphaFoldDB" id="A0A151ISF2"/>
<dbReference type="GO" id="GO:0003887">
    <property type="term" value="F:DNA-directed DNA polymerase activity"/>
    <property type="evidence" value="ECO:0007669"/>
    <property type="project" value="UniProtKB-KW"/>
</dbReference>
<dbReference type="PANTHER" id="PTHR31511:SF12">
    <property type="entry name" value="RHO TERMINATION FACTOR N-TERMINAL DOMAIN-CONTAINING PROTEIN"/>
    <property type="match status" value="1"/>
</dbReference>
<evidence type="ECO:0000256" key="5">
    <source>
        <dbReference type="ARBA" id="ARBA00022705"/>
    </source>
</evidence>
<accession>A0A151ISF2</accession>
<evidence type="ECO:0000256" key="8">
    <source>
        <dbReference type="ARBA" id="ARBA00049244"/>
    </source>
</evidence>
<keyword evidence="6" id="KW-0239">DNA-directed DNA polymerase</keyword>
<proteinExistence type="inferred from homology"/>
<comment type="similarity">
    <text evidence="1">Belongs to the DNA polymerase type-B family.</text>
</comment>
<evidence type="ECO:0000256" key="3">
    <source>
        <dbReference type="ARBA" id="ARBA00022679"/>
    </source>
</evidence>
<dbReference type="Proteomes" id="UP000078492">
    <property type="component" value="Unassembled WGS sequence"/>
</dbReference>
<protein>
    <recommendedName>
        <fullName evidence="2">DNA-directed DNA polymerase</fullName>
        <ecNumber evidence="2">2.7.7.7</ecNumber>
    </recommendedName>
</protein>
<keyword evidence="3" id="KW-0808">Transferase</keyword>
<dbReference type="PANTHER" id="PTHR31511">
    <property type="entry name" value="PROTEIN CBG23764"/>
    <property type="match status" value="1"/>
</dbReference>
<dbReference type="GO" id="GO:0000166">
    <property type="term" value="F:nucleotide binding"/>
    <property type="evidence" value="ECO:0007669"/>
    <property type="project" value="InterPro"/>
</dbReference>
<dbReference type="GO" id="GO:0006260">
    <property type="term" value="P:DNA replication"/>
    <property type="evidence" value="ECO:0007669"/>
    <property type="project" value="UniProtKB-KW"/>
</dbReference>
<sequence length="564" mass="65154">MENHERVERELLEQCGQVATLVECFAWLERCDECIERLEELCLAKRPNLAVGHRQSVVARIARLAEDAREIVLEQVRDAVERHGSAKVNTAFNGEFATKDKRAIKSINTKNIEIYRCTDIHPCTTSVRAKNWSYTQWTAEWTEFYRRRSPTRKMRRTHISGTRYAVWATTCVAHTTTRCHRITSVATKTVCHGSRDNSTIWRIAASLDKLASYLDKDKLKIVHSEFSTLSDEKLELLTRKGVFPYEYVDCVEKLQDTESFYSSWTGDTVSESDYAHAVNVWQRFSIRTLGEYSDLYLKTDALLLADIFENFRESCVASYGLDPAHYYTLPGFTWDAMLKHTRVRFQLLTDIDMVMFIERGIRGGLSQCSGRYAQANIKYMRSYYPSEPSMYYDVNNLYGWAMCQPLPYAEFQWVKDVANFDVSAIAPDSPIGYILGVDLEYPQHLHDVHADLPFCPTRDKSPGTEFVGLRAKMYALKVDGKKDAKKAKGVKNNVVARMITFDDYTRCLNEEIEMTRRQSCIRFKLHEVYTISESKIALSPYDDKRDVVPDSTETLPWGHWRIPL</sequence>
<dbReference type="SUPFAM" id="SSF56672">
    <property type="entry name" value="DNA/RNA polymerases"/>
    <property type="match status" value="1"/>
</dbReference>
<dbReference type="EC" id="2.7.7.7" evidence="2"/>
<dbReference type="GO" id="GO:0003677">
    <property type="term" value="F:DNA binding"/>
    <property type="evidence" value="ECO:0007669"/>
    <property type="project" value="UniProtKB-KW"/>
</dbReference>
<evidence type="ECO:0000256" key="7">
    <source>
        <dbReference type="ARBA" id="ARBA00023125"/>
    </source>
</evidence>